<dbReference type="PRINTS" id="PR00956">
    <property type="entry name" value="FLGMOTORFLIN"/>
</dbReference>
<dbReference type="InterPro" id="IPR001172">
    <property type="entry name" value="FliN_T3SS_HrcQb"/>
</dbReference>
<proteinExistence type="inferred from homology"/>
<protein>
    <submittedName>
        <fullName evidence="3">YscQ/HrcQ family type III secretion apparatus protein</fullName>
    </submittedName>
</protein>
<dbReference type="KEGG" id="cof:FOZ74_09010"/>
<evidence type="ECO:0000313" key="4">
    <source>
        <dbReference type="Proteomes" id="UP000321199"/>
    </source>
</evidence>
<dbReference type="InterPro" id="IPR001543">
    <property type="entry name" value="FliN-like_C"/>
</dbReference>
<dbReference type="InterPro" id="IPR036429">
    <property type="entry name" value="SpoA-like_sf"/>
</dbReference>
<dbReference type="Pfam" id="PF01052">
    <property type="entry name" value="FliMN_C"/>
    <property type="match status" value="1"/>
</dbReference>
<dbReference type="PANTHER" id="PTHR30034:SF6">
    <property type="entry name" value="YOP PROTEINS TRANSLOCATION PROTEIN Q"/>
    <property type="match status" value="1"/>
</dbReference>
<organism evidence="3 4">
    <name type="scientific">Comamonas flocculans</name>
    <dbReference type="NCBI Taxonomy" id="2597701"/>
    <lineage>
        <taxon>Bacteria</taxon>
        <taxon>Pseudomonadati</taxon>
        <taxon>Pseudomonadota</taxon>
        <taxon>Betaproteobacteria</taxon>
        <taxon>Burkholderiales</taxon>
        <taxon>Comamonadaceae</taxon>
        <taxon>Comamonas</taxon>
    </lineage>
</organism>
<dbReference type="SUPFAM" id="SSF101801">
    <property type="entry name" value="Surface presentation of antigens (SPOA)"/>
    <property type="match status" value="1"/>
</dbReference>
<gene>
    <name evidence="3" type="ORF">FOZ74_09010</name>
</gene>
<dbReference type="GO" id="GO:0071978">
    <property type="term" value="P:bacterial-type flagellum-dependent swarming motility"/>
    <property type="evidence" value="ECO:0007669"/>
    <property type="project" value="TreeGrafter"/>
</dbReference>
<evidence type="ECO:0000256" key="1">
    <source>
        <dbReference type="ARBA" id="ARBA00009226"/>
    </source>
</evidence>
<comment type="similarity">
    <text evidence="1">Belongs to the FliN/MopA/SpaO family.</text>
</comment>
<accession>A0A5B8RU51</accession>
<dbReference type="RefSeq" id="WP_146912751.1">
    <property type="nucleotide sequence ID" value="NZ_CP042344.1"/>
</dbReference>
<reference evidence="3 4" key="1">
    <citation type="submission" date="2019-07" db="EMBL/GenBank/DDBJ databases">
        <title>Complete genome sequence of Comamonas sp. NLF 7-7 isolated from livestock.</title>
        <authorList>
            <person name="Kim D.H."/>
            <person name="Kim J.G."/>
        </authorList>
    </citation>
    <scope>NUCLEOTIDE SEQUENCE [LARGE SCALE GENOMIC DNA]</scope>
    <source>
        <strain evidence="3 4">NLF 7-7</strain>
    </source>
</reference>
<evidence type="ECO:0000313" key="3">
    <source>
        <dbReference type="EMBL" id="QEA13159.1"/>
    </source>
</evidence>
<dbReference type="GO" id="GO:0009425">
    <property type="term" value="C:bacterial-type flagellum basal body"/>
    <property type="evidence" value="ECO:0007669"/>
    <property type="project" value="InterPro"/>
</dbReference>
<dbReference type="GO" id="GO:0030254">
    <property type="term" value="P:protein secretion by the type III secretion system"/>
    <property type="evidence" value="ECO:0007669"/>
    <property type="project" value="InterPro"/>
</dbReference>
<sequence>MNDLSSPASPPALERLSRNEAQARTTIAQRGGALALRLGGQAWQADLRPLAGGAAPAPQDWMLQVEWAGATLCVCVPPASVGELSAPLLDGASLTELPAELALAMLEAALGDVFTALRTLGRGEPQLLQAATGAELPAGCRHGVQALLRQSDGPAALDATLHLDALGLLLLAGLLVRRAPRPPAPHALWPLRLPAEIGCTRVTAQELASLGAGDVVLLDVNHVDAQRTLWLSADGQQGLRVQLPALSPYESESEASAGPQAQPPQAPVLIVTHAWSATMPTTEPAPAEPLDADAELASLDALPVRLSFDLGEVTLTLAQARALQPGQTLELARPLSGGVRIRANGALIGEGDLVQIDGQLGVSVRTLTLQNP</sequence>
<dbReference type="GO" id="GO:0003774">
    <property type="term" value="F:cytoskeletal motor activity"/>
    <property type="evidence" value="ECO:0007669"/>
    <property type="project" value="InterPro"/>
</dbReference>
<feature type="domain" description="Flagellar motor switch protein FliN-like C-terminal" evidence="2">
    <location>
        <begin position="299"/>
        <end position="365"/>
    </location>
</feature>
<dbReference type="NCBIfam" id="TIGR02551">
    <property type="entry name" value="SpaO_YscQ"/>
    <property type="match status" value="1"/>
</dbReference>
<dbReference type="AlphaFoldDB" id="A0A5B8RU51"/>
<name>A0A5B8RU51_9BURK</name>
<dbReference type="Proteomes" id="UP000321199">
    <property type="component" value="Chromosome"/>
</dbReference>
<keyword evidence="4" id="KW-1185">Reference proteome</keyword>
<dbReference type="OrthoDB" id="8903804at2"/>
<evidence type="ECO:0000259" key="2">
    <source>
        <dbReference type="Pfam" id="PF01052"/>
    </source>
</evidence>
<dbReference type="EMBL" id="CP042344">
    <property type="protein sequence ID" value="QEA13159.1"/>
    <property type="molecule type" value="Genomic_DNA"/>
</dbReference>
<dbReference type="Gene3D" id="2.30.330.10">
    <property type="entry name" value="SpoA-like"/>
    <property type="match status" value="1"/>
</dbReference>
<dbReference type="GO" id="GO:0050918">
    <property type="term" value="P:positive chemotaxis"/>
    <property type="evidence" value="ECO:0007669"/>
    <property type="project" value="TreeGrafter"/>
</dbReference>
<dbReference type="InterPro" id="IPR013385">
    <property type="entry name" value="T3SS_SpaO/YscQ/SpaO"/>
</dbReference>
<dbReference type="PANTHER" id="PTHR30034">
    <property type="entry name" value="FLAGELLAR MOTOR SWITCH PROTEIN FLIM"/>
    <property type="match status" value="1"/>
</dbReference>